<dbReference type="PROSITE" id="PS50109">
    <property type="entry name" value="HIS_KIN"/>
    <property type="match status" value="1"/>
</dbReference>
<comment type="caution">
    <text evidence="13">The sequence shown here is derived from an EMBL/GenBank/DDBJ whole genome shotgun (WGS) entry which is preliminary data.</text>
</comment>
<dbReference type="Pfam" id="PF00512">
    <property type="entry name" value="HisKA"/>
    <property type="match status" value="1"/>
</dbReference>
<organism evidence="13 14">
    <name type="scientific">Aquimarina algiphila</name>
    <dbReference type="NCBI Taxonomy" id="2047982"/>
    <lineage>
        <taxon>Bacteria</taxon>
        <taxon>Pseudomonadati</taxon>
        <taxon>Bacteroidota</taxon>
        <taxon>Flavobacteriia</taxon>
        <taxon>Flavobacteriales</taxon>
        <taxon>Flavobacteriaceae</taxon>
        <taxon>Aquimarina</taxon>
    </lineage>
</organism>
<dbReference type="InterPro" id="IPR003594">
    <property type="entry name" value="HATPase_dom"/>
</dbReference>
<comment type="subcellular location">
    <subcellularLocation>
        <location evidence="2">Cell membrane</location>
        <topology evidence="2">Multi-pass membrane protein</topology>
    </subcellularLocation>
</comment>
<dbReference type="Gene3D" id="1.10.287.130">
    <property type="match status" value="1"/>
</dbReference>
<evidence type="ECO:0000256" key="8">
    <source>
        <dbReference type="ARBA" id="ARBA00022777"/>
    </source>
</evidence>
<reference evidence="13 14" key="1">
    <citation type="submission" date="2019-07" db="EMBL/GenBank/DDBJ databases">
        <title>The draft genome sequence of Aquimarina algiphila M91.</title>
        <authorList>
            <person name="Meng X."/>
        </authorList>
    </citation>
    <scope>NUCLEOTIDE SEQUENCE [LARGE SCALE GENOMIC DNA]</scope>
    <source>
        <strain evidence="13 14">M91</strain>
    </source>
</reference>
<dbReference type="FunFam" id="3.30.565.10:FF:000006">
    <property type="entry name" value="Sensor histidine kinase WalK"/>
    <property type="match status" value="1"/>
</dbReference>
<dbReference type="CDD" id="cd00082">
    <property type="entry name" value="HisKA"/>
    <property type="match status" value="1"/>
</dbReference>
<dbReference type="InterPro" id="IPR003661">
    <property type="entry name" value="HisK_dim/P_dom"/>
</dbReference>
<dbReference type="EMBL" id="VLNR01000055">
    <property type="protein sequence ID" value="TSE05753.1"/>
    <property type="molecule type" value="Genomic_DNA"/>
</dbReference>
<dbReference type="PANTHER" id="PTHR45453:SF2">
    <property type="entry name" value="HISTIDINE KINASE"/>
    <property type="match status" value="1"/>
</dbReference>
<dbReference type="SUPFAM" id="SSF47384">
    <property type="entry name" value="Homodimeric domain of signal transducing histidine kinase"/>
    <property type="match status" value="1"/>
</dbReference>
<dbReference type="GO" id="GO:0005886">
    <property type="term" value="C:plasma membrane"/>
    <property type="evidence" value="ECO:0007669"/>
    <property type="project" value="UniProtKB-SubCell"/>
</dbReference>
<protein>
    <recommendedName>
        <fullName evidence="3">histidine kinase</fullName>
        <ecNumber evidence="3">2.7.13.3</ecNumber>
    </recommendedName>
</protein>
<name>A0A554VF34_9FLAO</name>
<evidence type="ECO:0000313" key="14">
    <source>
        <dbReference type="Proteomes" id="UP000318833"/>
    </source>
</evidence>
<keyword evidence="14" id="KW-1185">Reference proteome</keyword>
<dbReference type="InterPro" id="IPR004358">
    <property type="entry name" value="Sig_transdc_His_kin-like_C"/>
</dbReference>
<keyword evidence="4" id="KW-1003">Cell membrane</keyword>
<accession>A0A554VF34</accession>
<dbReference type="InterPro" id="IPR036890">
    <property type="entry name" value="HATPase_C_sf"/>
</dbReference>
<dbReference type="SMART" id="SM00387">
    <property type="entry name" value="HATPase_c"/>
    <property type="match status" value="1"/>
</dbReference>
<evidence type="ECO:0000256" key="1">
    <source>
        <dbReference type="ARBA" id="ARBA00000085"/>
    </source>
</evidence>
<feature type="transmembrane region" description="Helical" evidence="11">
    <location>
        <begin position="6"/>
        <end position="29"/>
    </location>
</feature>
<dbReference type="GO" id="GO:0000155">
    <property type="term" value="F:phosphorelay sensor kinase activity"/>
    <property type="evidence" value="ECO:0007669"/>
    <property type="project" value="InterPro"/>
</dbReference>
<gene>
    <name evidence="13" type="ORF">FOF46_21610</name>
</gene>
<dbReference type="GO" id="GO:0016036">
    <property type="term" value="P:cellular response to phosphate starvation"/>
    <property type="evidence" value="ECO:0007669"/>
    <property type="project" value="TreeGrafter"/>
</dbReference>
<keyword evidence="9 11" id="KW-1133">Transmembrane helix</keyword>
<dbReference type="Proteomes" id="UP000318833">
    <property type="component" value="Unassembled WGS sequence"/>
</dbReference>
<dbReference type="CDD" id="cd00075">
    <property type="entry name" value="HATPase"/>
    <property type="match status" value="1"/>
</dbReference>
<evidence type="ECO:0000256" key="7">
    <source>
        <dbReference type="ARBA" id="ARBA00022692"/>
    </source>
</evidence>
<evidence type="ECO:0000256" key="3">
    <source>
        <dbReference type="ARBA" id="ARBA00012438"/>
    </source>
</evidence>
<keyword evidence="5" id="KW-0597">Phosphoprotein</keyword>
<evidence type="ECO:0000256" key="9">
    <source>
        <dbReference type="ARBA" id="ARBA00022989"/>
    </source>
</evidence>
<dbReference type="PANTHER" id="PTHR45453">
    <property type="entry name" value="PHOSPHATE REGULON SENSOR PROTEIN PHOR"/>
    <property type="match status" value="1"/>
</dbReference>
<evidence type="ECO:0000256" key="4">
    <source>
        <dbReference type="ARBA" id="ARBA00022475"/>
    </source>
</evidence>
<proteinExistence type="predicted"/>
<dbReference type="SUPFAM" id="SSF55874">
    <property type="entry name" value="ATPase domain of HSP90 chaperone/DNA topoisomerase II/histidine kinase"/>
    <property type="match status" value="1"/>
</dbReference>
<keyword evidence="6" id="KW-0808">Transferase</keyword>
<sequence length="465" mass="53903">MVKQKINILIVTSILALLALSGIQGYLIFNTYQLKKDVFIKETKKSVSSFDNTKEMDSISELWYNELTKNLTEYKKNNLLKNETIKHFKPFTDSLNDLFKEYYNQEMKKVNLSYELKYKKTIKSIVIHDDNVLDTIFSAEDGDNYFLFGEDFPDEEGTVISKARWFTEHDYEDDSKEEVLQTKLDVEIRTEDTINIIGWKRIVLGQMSSLFLISILLFLFVVALLFYSIKTVIQQKKIADVRNDFINNITHELKTPLATLGIASKSLRNKETQNSPQIFANALDILDRQNTRLQKLIDQVMTNTLGSEDIILKKENFLDNKYFNEILEDFKLSVGNKEVEINAKIEYRDVFLNIDRFLFTTAVFNILENAVKYGKEKVKITMRTELKNNSYEISIQDNGIGIPEKEYTKVFEKFYRVATGNVHDVKGLGLGLFYTNQIIKAHQGKIDIESKTDEGTKFIITIPTI</sequence>
<dbReference type="EC" id="2.7.13.3" evidence="3"/>
<evidence type="ECO:0000259" key="12">
    <source>
        <dbReference type="PROSITE" id="PS50109"/>
    </source>
</evidence>
<dbReference type="InterPro" id="IPR036097">
    <property type="entry name" value="HisK_dim/P_sf"/>
</dbReference>
<evidence type="ECO:0000256" key="11">
    <source>
        <dbReference type="SAM" id="Phobius"/>
    </source>
</evidence>
<dbReference type="OrthoDB" id="1933776at2"/>
<feature type="domain" description="Histidine kinase" evidence="12">
    <location>
        <begin position="248"/>
        <end position="465"/>
    </location>
</feature>
<evidence type="ECO:0000256" key="2">
    <source>
        <dbReference type="ARBA" id="ARBA00004651"/>
    </source>
</evidence>
<dbReference type="Pfam" id="PF02518">
    <property type="entry name" value="HATPase_c"/>
    <property type="match status" value="1"/>
</dbReference>
<dbReference type="GO" id="GO:0004721">
    <property type="term" value="F:phosphoprotein phosphatase activity"/>
    <property type="evidence" value="ECO:0007669"/>
    <property type="project" value="TreeGrafter"/>
</dbReference>
<evidence type="ECO:0000256" key="10">
    <source>
        <dbReference type="ARBA" id="ARBA00023136"/>
    </source>
</evidence>
<dbReference type="Gene3D" id="3.30.565.10">
    <property type="entry name" value="Histidine kinase-like ATPase, C-terminal domain"/>
    <property type="match status" value="1"/>
</dbReference>
<dbReference type="SMART" id="SM00388">
    <property type="entry name" value="HisKA"/>
    <property type="match status" value="1"/>
</dbReference>
<keyword evidence="8 13" id="KW-0418">Kinase</keyword>
<dbReference type="AlphaFoldDB" id="A0A554VF34"/>
<dbReference type="InterPro" id="IPR050351">
    <property type="entry name" value="BphY/WalK/GraS-like"/>
</dbReference>
<dbReference type="InterPro" id="IPR005467">
    <property type="entry name" value="His_kinase_dom"/>
</dbReference>
<dbReference type="RefSeq" id="WP_143917883.1">
    <property type="nucleotide sequence ID" value="NZ_CANLFO010000007.1"/>
</dbReference>
<evidence type="ECO:0000256" key="6">
    <source>
        <dbReference type="ARBA" id="ARBA00022679"/>
    </source>
</evidence>
<comment type="catalytic activity">
    <reaction evidence="1">
        <text>ATP + protein L-histidine = ADP + protein N-phospho-L-histidine.</text>
        <dbReference type="EC" id="2.7.13.3"/>
    </reaction>
</comment>
<feature type="transmembrane region" description="Helical" evidence="11">
    <location>
        <begin position="210"/>
        <end position="229"/>
    </location>
</feature>
<keyword evidence="7 11" id="KW-0812">Transmembrane</keyword>
<evidence type="ECO:0000313" key="13">
    <source>
        <dbReference type="EMBL" id="TSE05753.1"/>
    </source>
</evidence>
<keyword evidence="10 11" id="KW-0472">Membrane</keyword>
<dbReference type="PRINTS" id="PR00344">
    <property type="entry name" value="BCTRLSENSOR"/>
</dbReference>
<evidence type="ECO:0000256" key="5">
    <source>
        <dbReference type="ARBA" id="ARBA00022553"/>
    </source>
</evidence>